<dbReference type="InterPro" id="IPR014284">
    <property type="entry name" value="RNA_pol_sigma-70_dom"/>
</dbReference>
<keyword evidence="1" id="KW-0805">Transcription regulation</keyword>
<dbReference type="PANTHER" id="PTHR43133">
    <property type="entry name" value="RNA POLYMERASE ECF-TYPE SIGMA FACTO"/>
    <property type="match status" value="1"/>
</dbReference>
<dbReference type="InterPro" id="IPR039425">
    <property type="entry name" value="RNA_pol_sigma-70-like"/>
</dbReference>
<dbReference type="NCBIfam" id="TIGR02937">
    <property type="entry name" value="sigma70-ECF"/>
    <property type="match status" value="1"/>
</dbReference>
<dbReference type="RefSeq" id="WP_219353458.1">
    <property type="nucleotide sequence ID" value="NZ_CP080034.1"/>
</dbReference>
<name>A0ABX8THK6_9CAUL</name>
<gene>
    <name evidence="6" type="ORF">KWG56_01480</name>
</gene>
<feature type="domain" description="RNA polymerase sigma-70 region 2" evidence="4">
    <location>
        <begin position="42"/>
        <end position="105"/>
    </location>
</feature>
<keyword evidence="3" id="KW-0804">Transcription</keyword>
<reference evidence="6 7" key="1">
    <citation type="submission" date="2021-07" db="EMBL/GenBank/DDBJ databases">
        <title>Isolation and characterization of bacteria from a gold mining with a capacity of golden bioaccumulation.</title>
        <authorList>
            <person name="Yang X.J."/>
        </authorList>
    </citation>
    <scope>NUCLEOTIDE SEQUENCE [LARGE SCALE GENOMIC DNA]</scope>
    <source>
        <strain evidence="6 7">Au29</strain>
    </source>
</reference>
<evidence type="ECO:0000256" key="3">
    <source>
        <dbReference type="ARBA" id="ARBA00023163"/>
    </source>
</evidence>
<keyword evidence="7" id="KW-1185">Reference proteome</keyword>
<feature type="domain" description="RNA polymerase sigma factor 70 region 4 type 2" evidence="5">
    <location>
        <begin position="148"/>
        <end position="195"/>
    </location>
</feature>
<dbReference type="InterPro" id="IPR007627">
    <property type="entry name" value="RNA_pol_sigma70_r2"/>
</dbReference>
<organism evidence="6 7">
    <name type="scientific">Brevundimonas nasdae</name>
    <dbReference type="NCBI Taxonomy" id="172043"/>
    <lineage>
        <taxon>Bacteria</taxon>
        <taxon>Pseudomonadati</taxon>
        <taxon>Pseudomonadota</taxon>
        <taxon>Alphaproteobacteria</taxon>
        <taxon>Caulobacterales</taxon>
        <taxon>Caulobacteraceae</taxon>
        <taxon>Brevundimonas</taxon>
    </lineage>
</organism>
<evidence type="ECO:0000256" key="2">
    <source>
        <dbReference type="ARBA" id="ARBA00023082"/>
    </source>
</evidence>
<proteinExistence type="predicted"/>
<accession>A0ABX8THK6</accession>
<dbReference type="EMBL" id="CP080034">
    <property type="protein sequence ID" value="QYC10718.1"/>
    <property type="molecule type" value="Genomic_DNA"/>
</dbReference>
<dbReference type="GeneID" id="94373917"/>
<evidence type="ECO:0000313" key="7">
    <source>
        <dbReference type="Proteomes" id="UP000824334"/>
    </source>
</evidence>
<sequence>MRRAPLIPESTLDAAAPSIGGGGFVRSEVLRPPPGAEADFARLRLDLIGYLQRKGQPLEDAEDVIQEAFVRFHRAGHDLATPDARPLLFVIARNIQNDRWKAAGRETRRRASEDIHDMDAGPRAVAGDERPADERIITRQNLAAAAGVIRALPPRTRDAFLLHRFEDLTYRQIAARLGVSVSMVEKHIAEALRQLKKSRDD</sequence>
<dbReference type="Pfam" id="PF08281">
    <property type="entry name" value="Sigma70_r4_2"/>
    <property type="match status" value="1"/>
</dbReference>
<evidence type="ECO:0000259" key="4">
    <source>
        <dbReference type="Pfam" id="PF04542"/>
    </source>
</evidence>
<keyword evidence="2" id="KW-0731">Sigma factor</keyword>
<dbReference type="PANTHER" id="PTHR43133:SF63">
    <property type="entry name" value="RNA POLYMERASE SIGMA FACTOR FECI-RELATED"/>
    <property type="match status" value="1"/>
</dbReference>
<dbReference type="Pfam" id="PF04542">
    <property type="entry name" value="Sigma70_r2"/>
    <property type="match status" value="1"/>
</dbReference>
<protein>
    <submittedName>
        <fullName evidence="6">RNA polymerase sigma factor</fullName>
    </submittedName>
</protein>
<dbReference type="Proteomes" id="UP000824334">
    <property type="component" value="Chromosome"/>
</dbReference>
<dbReference type="InterPro" id="IPR013249">
    <property type="entry name" value="RNA_pol_sigma70_r4_t2"/>
</dbReference>
<dbReference type="CDD" id="cd06171">
    <property type="entry name" value="Sigma70_r4"/>
    <property type="match status" value="1"/>
</dbReference>
<evidence type="ECO:0000313" key="6">
    <source>
        <dbReference type="EMBL" id="QYC10718.1"/>
    </source>
</evidence>
<evidence type="ECO:0000256" key="1">
    <source>
        <dbReference type="ARBA" id="ARBA00023015"/>
    </source>
</evidence>
<evidence type="ECO:0000259" key="5">
    <source>
        <dbReference type="Pfam" id="PF08281"/>
    </source>
</evidence>